<protein>
    <submittedName>
        <fullName evidence="1">Uncharacterized protein</fullName>
    </submittedName>
</protein>
<gene>
    <name evidence="1" type="ORF">MFUM_0110</name>
</gene>
<evidence type="ECO:0000313" key="2">
    <source>
        <dbReference type="Proteomes" id="UP001161497"/>
    </source>
</evidence>
<organism evidence="1 2">
    <name type="scientific">Candidatus Methylacidiphilum fumarolicum</name>
    <dbReference type="NCBI Taxonomy" id="591154"/>
    <lineage>
        <taxon>Bacteria</taxon>
        <taxon>Pseudomonadati</taxon>
        <taxon>Verrucomicrobiota</taxon>
        <taxon>Methylacidiphilae</taxon>
        <taxon>Methylacidiphilales</taxon>
        <taxon>Methylacidiphilaceae</taxon>
        <taxon>Methylacidiphilum (ex Ratnadevi et al. 2023)</taxon>
    </lineage>
</organism>
<evidence type="ECO:0000313" key="1">
    <source>
        <dbReference type="EMBL" id="CAI9084518.1"/>
    </source>
</evidence>
<dbReference type="Proteomes" id="UP001161497">
    <property type="component" value="Chromosome"/>
</dbReference>
<name>A0ABM9IA55_9BACT</name>
<dbReference type="EMBL" id="OX458932">
    <property type="protein sequence ID" value="CAI9084518.1"/>
    <property type="molecule type" value="Genomic_DNA"/>
</dbReference>
<reference evidence="1" key="1">
    <citation type="submission" date="2023-03" db="EMBL/GenBank/DDBJ databases">
        <authorList>
            <person name="Cremers G."/>
            <person name="Picone N."/>
        </authorList>
    </citation>
    <scope>NUCLEOTIDE SEQUENCE</scope>
    <source>
        <strain evidence="1">Sample_alias</strain>
    </source>
</reference>
<keyword evidence="2" id="KW-1185">Reference proteome</keyword>
<accession>A0ABM9IA55</accession>
<sequence length="47" mass="5569">MFKNSFTVLFRKDGYLSLSFLLDIDTKGESQKPRIVKDEVLDFQDRK</sequence>
<proteinExistence type="predicted"/>